<proteinExistence type="predicted"/>
<feature type="compositionally biased region" description="Polar residues" evidence="1">
    <location>
        <begin position="1092"/>
        <end position="1103"/>
    </location>
</feature>
<feature type="compositionally biased region" description="Basic residues" evidence="1">
    <location>
        <begin position="1257"/>
        <end position="1267"/>
    </location>
</feature>
<feature type="compositionally biased region" description="Basic residues" evidence="1">
    <location>
        <begin position="1115"/>
        <end position="1124"/>
    </location>
</feature>
<evidence type="ECO:0000256" key="1">
    <source>
        <dbReference type="SAM" id="MobiDB-lite"/>
    </source>
</evidence>
<feature type="compositionally biased region" description="Polar residues" evidence="1">
    <location>
        <begin position="886"/>
        <end position="898"/>
    </location>
</feature>
<evidence type="ECO:0000313" key="2">
    <source>
        <dbReference type="EMBL" id="KAH9644913.1"/>
    </source>
</evidence>
<protein>
    <submittedName>
        <fullName evidence="2">Uncharacterized protein</fullName>
    </submittedName>
</protein>
<name>A0A922SQB9_SPOEX</name>
<feature type="compositionally biased region" description="Basic and acidic residues" evidence="1">
    <location>
        <begin position="1104"/>
        <end position="1114"/>
    </location>
</feature>
<dbReference type="EMBL" id="JACEFF010000061">
    <property type="protein sequence ID" value="KAH9644913.1"/>
    <property type="molecule type" value="Genomic_DNA"/>
</dbReference>
<sequence length="2708" mass="313551">MKRHSVRSANCSCTKCVYRSTSKQTSINKLIQGGTRIDRLYYGKYLPLREKKLLEQIKRTRDAYDDVQSQLISVSANSGSENKLRLRKKHDTKANSAAMKMVDDVDKDRFGLSNASSCSSCCSCDSLKLIENSKEWKPMPCRHHVPSENITKYTAEAGKSSRRKKRLSSKISSKFRNVNYKMKRIQSEPLSSIVTRPSEVFIKIIQSKVTANENGKIDKDNKNKNPLRKKNNSCSCKIAKVPSNSVIKTKVTRHSATKDSLIDIGKLKPFEIRKDSLSLFREKLKKGRLSYECEPGSCIVDKCIPEKCLHKLYTRNLLETKANKYYNRRSGSGKSHVSVSRQLKKPYIRKSHDQVTATRIPGQRSISSMATLSLKKSIMGTDYVRPEPKQVRPKGPKKKPLTQSISEKKFASDHKSPKPTASTIFNNYHREKEHKPKVKSSLHIYSMTTILDTGLHSIPSSSLMNVRAPLLPITKNRDDTKTSNKTGHGNKKRMQMHPKNKTKLIFSSTGVSNSQISKLNQNSNIKQRKVGKATVLKRKTKATPAQGLAIRKVEKEKGIHATSQQKPMNNFKSRNVESFAVLSKSTSSVTKAKDKAMFVKPLRLEKEYKTLNHTLRKKPEMKSEPKCMLCKLNVFKNKQHSGIQMTKVISKVSQAPYLPITNQARSKSKGQTIAKSVQSTKNTENFLNNRKERKLEGLHIKNIGNYFNPHRRPARTISNVQFNTEFYKSKSDMESGDKVQLKYTRRMKQKSTQLEHNHRDRKMQFLHQVKHNKVSKSKSSQFKNIQVGHGLKRCLCSLKLFQKNRPKEIHVASKKTMASINAEKLKKGGHQKQTQTGNAHVTPHLTTMQAPPCEPLFCNPGECNPYDCAERHKWWNHRARRSKFTNTISSSKMSSALSTRPLPKSISRKVQSNENRLRREKGNNPNTSKIRPRALTSKSVRRAVKIGSSFAFNIEMTKRNAKKAPKKKERLFNIKLDNIAKNDSRLYQQPGIKVYKPRDYNKTLQTKADGSKNIYTKPFFKKWLYTLGLWKNNKKSLETSPSLLRKKTAHVIKLQNKPITANRAEILYNYARTKRSLDYKLETSNVNENYKLNSPITQQNNNTVDRKALSDKPKTSSRRCNQSKRINRHSDCKTNFLNECYLPLQTGSILNMKPEFPKLQSLVNKDEKSIKMKENVIGRLHDKKRKNKVEGSRELKRVYQKEIEVLPIKLKGTHDYFVSVIKRFFTFNLKNKEQQMKYQYSIFKNNTMDRNLGQSKRISKSKVHRKHNEGPKHNFSETKTYNPCPYNVNTEQQQKTRAPNSCLSTDSPKNKSVASNLKSKSTQSKIFKKYAGNRLRTKGRTTHVINNFSTSRPTVPLRSNINVNLSKNRTASAIQNKTDKNYKVSDKEPICKHKFYQKNKIKGAVINVGSLLKRLICKPGYEKKNTGSKTKNNNCQTNSNHHMKSNDLQPSWKSPQNTSNSNFNRICGQRSGNESYHATKRIQNNHYLIKSRQFQSRIDFNIGEYQIGCCLNTRQNNLFTQSLYTPNVRDSIIKSVPFKVITNPSIPLKANKCEPGGCVQYEYDINNHFQRSKLCCAKALESNLVESDNNKYKLDKRAEVYTKSQKSTHVGKSEKQYISVKSDVHTRMGVNNDVKHYRKDELQKQTFLSKCLRSLFKKEKYKNVNQPVLRKYHSDDRLRKARHFRSDLHNDATLLKQAKYDNYFSVCDKTHNSRIENIRSQVNKTHSRATGLTKLLKQCYCTANMQYEIQKQSESQKVINNLTLNSLTVKSAKKSETARKIKSVVEPKKLDRAMRSHTNKYDPKDGNHKEIFRESQSTKTHRRLNQNSQTFGITYPKYNPASILSERSRTFQPKIHYKSREWSPRSNYYVLRCEDSQRSRVKFGTNFRMGIDFSKNKHGNICPGMTTSQRNQLEAAATGDGCGSTARQHLYNDTAEIGRPRKSSIKSYTDEDYTNYSVNKRGLKSKNTQYKRNKGTRSKSIIARHDTKDEGSEIVERRNETGAARPTIVLEGKESEMIEATQTDREIKTIMPYSKKKFHKLESRTKLSHHSTNTPDNVNKLKFKGIKRNERIVINKNGDYLVYRHKDFIFNRFGYFDQKIKVSDIKSHEDSIVADRNATQEIIVTHPDGTQDKDGNRGIIRKFLGMYRKPGHQKVTKKRQKDKTPKDIVADRDASQGDFENRLDLIWKALARRPKQQVVMEKPLFEMLVQKDNMSILNKDEILPILKSRRYNATAPRRTQGDFYIPPENIDENRLKMIRRALGLSQKPRASEKPLFDMMVQRQNMRILNKDEVLPILSTPEALRRRKAGPTSPPRMEIHVDKTTASIINSDEIISQLKKERRREMLRRHRAGLVSMSDGEALLKLHGKQCKCCFCRKYKQQRIIQKFKMKPRRLSPCICGSDICKKDWSKLKMEQSDLHKVKDIPTCVCGSKVCEEEIEKLPKRKLKAARRERVKERIKMKKKLYRQARKQRRKQYRLEDLKRLRRREVEDRRKMKKIKSLKSPPASIMAVESLKDMGAFGFRFIGDTMRSFSRIAKHPKDAMYNAHETMYAVKQDPKTVIKKVQQNYRETGLKPTVARVKQRAIQTSMGKRIKKKMESHPFTNYLVHLTDPDPKTWMKKKRRRRRHKEPVVYEGSLYMNTLRKKPFLRVYRMCPWFYPHCVSLFGLWKQLANVLMFLLAICVWSPCILCFEVCRALTCCCMCTGFDY</sequence>
<accession>A0A922SQB9</accession>
<comment type="caution">
    <text evidence="2">The sequence shown here is derived from an EMBL/GenBank/DDBJ whole genome shotgun (WGS) entry which is preliminary data.</text>
</comment>
<feature type="region of interest" description="Disordered" evidence="1">
    <location>
        <begin position="1092"/>
        <end position="1124"/>
    </location>
</feature>
<feature type="region of interest" description="Disordered" evidence="1">
    <location>
        <begin position="475"/>
        <end position="496"/>
    </location>
</feature>
<feature type="region of interest" description="Disordered" evidence="1">
    <location>
        <begin position="886"/>
        <end position="931"/>
    </location>
</feature>
<feature type="region of interest" description="Disordered" evidence="1">
    <location>
        <begin position="1422"/>
        <end position="1466"/>
    </location>
</feature>
<feature type="region of interest" description="Disordered" evidence="1">
    <location>
        <begin position="1256"/>
        <end position="1320"/>
    </location>
</feature>
<feature type="compositionally biased region" description="Polar residues" evidence="1">
    <location>
        <begin position="1435"/>
        <end position="1466"/>
    </location>
</feature>
<feature type="region of interest" description="Disordered" evidence="1">
    <location>
        <begin position="384"/>
        <end position="435"/>
    </location>
</feature>
<feature type="compositionally biased region" description="Polar residues" evidence="1">
    <location>
        <begin position="1277"/>
        <end position="1320"/>
    </location>
</feature>
<feature type="compositionally biased region" description="Basic residues" evidence="1">
    <location>
        <begin position="391"/>
        <end position="400"/>
    </location>
</feature>
<reference evidence="2" key="1">
    <citation type="journal article" date="2021" name="G3 (Bethesda)">
        <title>Genome and transcriptome analysis of the beet armyworm Spodoptera exigua reveals targets for pest control. .</title>
        <authorList>
            <person name="Simon S."/>
            <person name="Breeschoten T."/>
            <person name="Jansen H.J."/>
            <person name="Dirks R.P."/>
            <person name="Schranz M.E."/>
            <person name="Ros V.I.D."/>
        </authorList>
    </citation>
    <scope>NUCLEOTIDE SEQUENCE</scope>
    <source>
        <strain evidence="2">TB_SE_WUR_2020</strain>
    </source>
</reference>
<evidence type="ECO:0000313" key="3">
    <source>
        <dbReference type="Proteomes" id="UP000814243"/>
    </source>
</evidence>
<feature type="compositionally biased region" description="Basic and acidic residues" evidence="1">
    <location>
        <begin position="406"/>
        <end position="416"/>
    </location>
</feature>
<dbReference type="Proteomes" id="UP000814243">
    <property type="component" value="Unassembled WGS sequence"/>
</dbReference>
<organism evidence="2 3">
    <name type="scientific">Spodoptera exigua</name>
    <name type="common">Beet armyworm</name>
    <name type="synonym">Noctua fulgens</name>
    <dbReference type="NCBI Taxonomy" id="7107"/>
    <lineage>
        <taxon>Eukaryota</taxon>
        <taxon>Metazoa</taxon>
        <taxon>Ecdysozoa</taxon>
        <taxon>Arthropoda</taxon>
        <taxon>Hexapoda</taxon>
        <taxon>Insecta</taxon>
        <taxon>Pterygota</taxon>
        <taxon>Neoptera</taxon>
        <taxon>Endopterygota</taxon>
        <taxon>Lepidoptera</taxon>
        <taxon>Glossata</taxon>
        <taxon>Ditrysia</taxon>
        <taxon>Noctuoidea</taxon>
        <taxon>Noctuidae</taxon>
        <taxon>Amphipyrinae</taxon>
        <taxon>Spodoptera</taxon>
    </lineage>
</organism>
<gene>
    <name evidence="2" type="ORF">HF086_014401</name>
</gene>